<evidence type="ECO:0000313" key="8">
    <source>
        <dbReference type="Proteomes" id="UP001519343"/>
    </source>
</evidence>
<dbReference type="PANTHER" id="PTHR21708:SF26">
    <property type="entry name" value="2-DEHYDROPANTOATE 2-REDUCTASE"/>
    <property type="match status" value="1"/>
</dbReference>
<comment type="function">
    <text evidence="4">Catalyzes the NADPH-dependent reduction of ketopantoate into pantoic acid.</text>
</comment>
<dbReference type="Gene3D" id="3.40.50.720">
    <property type="entry name" value="NAD(P)-binding Rossmann-like Domain"/>
    <property type="match status" value="1"/>
</dbReference>
<keyword evidence="3 4" id="KW-0560">Oxidoreductase</keyword>
<evidence type="ECO:0000259" key="5">
    <source>
        <dbReference type="Pfam" id="PF02558"/>
    </source>
</evidence>
<evidence type="ECO:0000313" key="7">
    <source>
        <dbReference type="EMBL" id="MBP1931306.1"/>
    </source>
</evidence>
<organism evidence="7 8">
    <name type="scientific">Ammoniphilus resinae</name>
    <dbReference type="NCBI Taxonomy" id="861532"/>
    <lineage>
        <taxon>Bacteria</taxon>
        <taxon>Bacillati</taxon>
        <taxon>Bacillota</taxon>
        <taxon>Bacilli</taxon>
        <taxon>Bacillales</taxon>
        <taxon>Paenibacillaceae</taxon>
        <taxon>Aneurinibacillus group</taxon>
        <taxon>Ammoniphilus</taxon>
    </lineage>
</organism>
<dbReference type="Pfam" id="PF02558">
    <property type="entry name" value="ApbA"/>
    <property type="match status" value="1"/>
</dbReference>
<dbReference type="InterPro" id="IPR036291">
    <property type="entry name" value="NAD(P)-bd_dom_sf"/>
</dbReference>
<feature type="domain" description="Ketopantoate reductase C-terminal" evidence="6">
    <location>
        <begin position="178"/>
        <end position="298"/>
    </location>
</feature>
<dbReference type="RefSeq" id="WP_209809374.1">
    <property type="nucleotide sequence ID" value="NZ_JAGGKT010000002.1"/>
</dbReference>
<evidence type="ECO:0000259" key="6">
    <source>
        <dbReference type="Pfam" id="PF08546"/>
    </source>
</evidence>
<dbReference type="InterPro" id="IPR008927">
    <property type="entry name" value="6-PGluconate_DH-like_C_sf"/>
</dbReference>
<dbReference type="PANTHER" id="PTHR21708">
    <property type="entry name" value="PROBABLE 2-DEHYDROPANTOATE 2-REDUCTASE"/>
    <property type="match status" value="1"/>
</dbReference>
<keyword evidence="4" id="KW-0566">Pantothenate biosynthesis</keyword>
<keyword evidence="2 4" id="KW-0521">NADP</keyword>
<dbReference type="Pfam" id="PF08546">
    <property type="entry name" value="ApbA_C"/>
    <property type="match status" value="1"/>
</dbReference>
<feature type="domain" description="Ketopantoate reductase N-terminal" evidence="5">
    <location>
        <begin position="2"/>
        <end position="150"/>
    </location>
</feature>
<comment type="pathway">
    <text evidence="4">Cofactor biosynthesis; (R)-pantothenate biosynthesis; (R)-pantoate from 3-methyl-2-oxobutanoate: step 2/2.</text>
</comment>
<proteinExistence type="inferred from homology"/>
<protein>
    <recommendedName>
        <fullName evidence="4">2-dehydropantoate 2-reductase</fullName>
        <ecNumber evidence="4">1.1.1.169</ecNumber>
    </recommendedName>
    <alternativeName>
        <fullName evidence="4">Ketopantoate reductase</fullName>
    </alternativeName>
</protein>
<comment type="catalytic activity">
    <reaction evidence="4">
        <text>(R)-pantoate + NADP(+) = 2-dehydropantoate + NADPH + H(+)</text>
        <dbReference type="Rhea" id="RHEA:16233"/>
        <dbReference type="ChEBI" id="CHEBI:11561"/>
        <dbReference type="ChEBI" id="CHEBI:15378"/>
        <dbReference type="ChEBI" id="CHEBI:15980"/>
        <dbReference type="ChEBI" id="CHEBI:57783"/>
        <dbReference type="ChEBI" id="CHEBI:58349"/>
        <dbReference type="EC" id="1.1.1.169"/>
    </reaction>
</comment>
<comment type="similarity">
    <text evidence="1 4">Belongs to the ketopantoate reductase family.</text>
</comment>
<keyword evidence="8" id="KW-1185">Reference proteome</keyword>
<dbReference type="InterPro" id="IPR051402">
    <property type="entry name" value="KPR-Related"/>
</dbReference>
<dbReference type="NCBIfam" id="TIGR00745">
    <property type="entry name" value="apbA_panE"/>
    <property type="match status" value="1"/>
</dbReference>
<dbReference type="InterPro" id="IPR013332">
    <property type="entry name" value="KPR_N"/>
</dbReference>
<dbReference type="SUPFAM" id="SSF48179">
    <property type="entry name" value="6-phosphogluconate dehydrogenase C-terminal domain-like"/>
    <property type="match status" value="1"/>
</dbReference>
<dbReference type="InterPro" id="IPR003710">
    <property type="entry name" value="ApbA"/>
</dbReference>
<dbReference type="EC" id="1.1.1.169" evidence="4"/>
<dbReference type="InterPro" id="IPR013752">
    <property type="entry name" value="KPA_reductase"/>
</dbReference>
<dbReference type="Gene3D" id="1.10.1040.10">
    <property type="entry name" value="N-(1-d-carboxylethyl)-l-norvaline Dehydrogenase, domain 2"/>
    <property type="match status" value="1"/>
</dbReference>
<evidence type="ECO:0000256" key="3">
    <source>
        <dbReference type="ARBA" id="ARBA00023002"/>
    </source>
</evidence>
<gene>
    <name evidence="7" type="ORF">J2Z37_001303</name>
</gene>
<reference evidence="7 8" key="1">
    <citation type="submission" date="2021-03" db="EMBL/GenBank/DDBJ databases">
        <title>Genomic Encyclopedia of Type Strains, Phase IV (KMG-IV): sequencing the most valuable type-strain genomes for metagenomic binning, comparative biology and taxonomic classification.</title>
        <authorList>
            <person name="Goeker M."/>
        </authorList>
    </citation>
    <scope>NUCLEOTIDE SEQUENCE [LARGE SCALE GENOMIC DNA]</scope>
    <source>
        <strain evidence="7 8">DSM 24738</strain>
    </source>
</reference>
<sequence>MILIVGAGAMGGMLAVRLAKTGEEVQLIDTSEPLVTQINNEGLLLERKGEIEKVYVPATSIPDQLGEVDTVFIYVKGQDTLEAAKLIQQLVTRSTTVVTLQNGWGNGERLAEIFHPEQIVVGLSYDSVKTVELGHLTHTVIGQTYIGPYSDEGEMERADKIGVLLNRAGLQTEVTAGIKTEIWKKLILNAAVLPIAALTRLTTGKLIYQKEFLHQVAEEAVRVAQAKGYSIELDERLNRIDTLLKNGGQSKPSMLQDAEAKRRTEIDFINGAVVRAGREVGVPVPRNEALLALVKGLERGWEP</sequence>
<dbReference type="EMBL" id="JAGGKT010000002">
    <property type="protein sequence ID" value="MBP1931306.1"/>
    <property type="molecule type" value="Genomic_DNA"/>
</dbReference>
<dbReference type="Proteomes" id="UP001519343">
    <property type="component" value="Unassembled WGS sequence"/>
</dbReference>
<evidence type="ECO:0000256" key="4">
    <source>
        <dbReference type="RuleBase" id="RU362068"/>
    </source>
</evidence>
<evidence type="ECO:0000256" key="2">
    <source>
        <dbReference type="ARBA" id="ARBA00022857"/>
    </source>
</evidence>
<comment type="caution">
    <text evidence="7">The sequence shown here is derived from an EMBL/GenBank/DDBJ whole genome shotgun (WGS) entry which is preliminary data.</text>
</comment>
<accession>A0ABS4GM29</accession>
<dbReference type="InterPro" id="IPR013328">
    <property type="entry name" value="6PGD_dom2"/>
</dbReference>
<name>A0ABS4GM29_9BACL</name>
<evidence type="ECO:0000256" key="1">
    <source>
        <dbReference type="ARBA" id="ARBA00007870"/>
    </source>
</evidence>
<dbReference type="GO" id="GO:0008677">
    <property type="term" value="F:2-dehydropantoate 2-reductase activity"/>
    <property type="evidence" value="ECO:0007669"/>
    <property type="project" value="UniProtKB-EC"/>
</dbReference>
<dbReference type="SUPFAM" id="SSF51735">
    <property type="entry name" value="NAD(P)-binding Rossmann-fold domains"/>
    <property type="match status" value="1"/>
</dbReference>